<dbReference type="EMBL" id="MU277251">
    <property type="protein sequence ID" value="KAI0057163.1"/>
    <property type="molecule type" value="Genomic_DNA"/>
</dbReference>
<dbReference type="Proteomes" id="UP000814140">
    <property type="component" value="Unassembled WGS sequence"/>
</dbReference>
<proteinExistence type="predicted"/>
<organism evidence="1 2">
    <name type="scientific">Artomyces pyxidatus</name>
    <dbReference type="NCBI Taxonomy" id="48021"/>
    <lineage>
        <taxon>Eukaryota</taxon>
        <taxon>Fungi</taxon>
        <taxon>Dikarya</taxon>
        <taxon>Basidiomycota</taxon>
        <taxon>Agaricomycotina</taxon>
        <taxon>Agaricomycetes</taxon>
        <taxon>Russulales</taxon>
        <taxon>Auriscalpiaceae</taxon>
        <taxon>Artomyces</taxon>
    </lineage>
</organism>
<protein>
    <submittedName>
        <fullName evidence="1">Uncharacterized protein</fullName>
    </submittedName>
</protein>
<reference evidence="1" key="1">
    <citation type="submission" date="2021-03" db="EMBL/GenBank/DDBJ databases">
        <authorList>
            <consortium name="DOE Joint Genome Institute"/>
            <person name="Ahrendt S."/>
            <person name="Looney B.P."/>
            <person name="Miyauchi S."/>
            <person name="Morin E."/>
            <person name="Drula E."/>
            <person name="Courty P.E."/>
            <person name="Chicoki N."/>
            <person name="Fauchery L."/>
            <person name="Kohler A."/>
            <person name="Kuo A."/>
            <person name="Labutti K."/>
            <person name="Pangilinan J."/>
            <person name="Lipzen A."/>
            <person name="Riley R."/>
            <person name="Andreopoulos W."/>
            <person name="He G."/>
            <person name="Johnson J."/>
            <person name="Barry K.W."/>
            <person name="Grigoriev I.V."/>
            <person name="Nagy L."/>
            <person name="Hibbett D."/>
            <person name="Henrissat B."/>
            <person name="Matheny P.B."/>
            <person name="Labbe J."/>
            <person name="Martin F."/>
        </authorList>
    </citation>
    <scope>NUCLEOTIDE SEQUENCE</scope>
    <source>
        <strain evidence="1">HHB10654</strain>
    </source>
</reference>
<keyword evidence="2" id="KW-1185">Reference proteome</keyword>
<comment type="caution">
    <text evidence="1">The sequence shown here is derived from an EMBL/GenBank/DDBJ whole genome shotgun (WGS) entry which is preliminary data.</text>
</comment>
<sequence length="131" mass="14496">MRPIRTLIVGFFAPSSSQLQALRQPSTSHPNSNSFVRLVSLLIHPYHHLSITLMSATCDCPTPSIIDTLSFAIGYFIVVMLAFGLLVIAGIGGFFGLWFFWNFVKVAFNRATNGPRDADESYNVVPTEEDV</sequence>
<reference evidence="1" key="2">
    <citation type="journal article" date="2022" name="New Phytol.">
        <title>Evolutionary transition to the ectomycorrhizal habit in the genomes of a hyperdiverse lineage of mushroom-forming fungi.</title>
        <authorList>
            <person name="Looney B."/>
            <person name="Miyauchi S."/>
            <person name="Morin E."/>
            <person name="Drula E."/>
            <person name="Courty P.E."/>
            <person name="Kohler A."/>
            <person name="Kuo A."/>
            <person name="LaButti K."/>
            <person name="Pangilinan J."/>
            <person name="Lipzen A."/>
            <person name="Riley R."/>
            <person name="Andreopoulos W."/>
            <person name="He G."/>
            <person name="Johnson J."/>
            <person name="Nolan M."/>
            <person name="Tritt A."/>
            <person name="Barry K.W."/>
            <person name="Grigoriev I.V."/>
            <person name="Nagy L.G."/>
            <person name="Hibbett D."/>
            <person name="Henrissat B."/>
            <person name="Matheny P.B."/>
            <person name="Labbe J."/>
            <person name="Martin F.M."/>
        </authorList>
    </citation>
    <scope>NUCLEOTIDE SEQUENCE</scope>
    <source>
        <strain evidence="1">HHB10654</strain>
    </source>
</reference>
<evidence type="ECO:0000313" key="1">
    <source>
        <dbReference type="EMBL" id="KAI0057163.1"/>
    </source>
</evidence>
<name>A0ACB8SL24_9AGAM</name>
<accession>A0ACB8SL24</accession>
<gene>
    <name evidence="1" type="ORF">BV25DRAFT_1920376</name>
</gene>
<evidence type="ECO:0000313" key="2">
    <source>
        <dbReference type="Proteomes" id="UP000814140"/>
    </source>
</evidence>